<feature type="domain" description="FERM" evidence="2">
    <location>
        <begin position="45"/>
        <end position="160"/>
    </location>
</feature>
<evidence type="ECO:0000313" key="3">
    <source>
        <dbReference type="EMBL" id="VDK71471.1"/>
    </source>
</evidence>
<protein>
    <submittedName>
        <fullName evidence="5">FERM domain-containing protein</fullName>
    </submittedName>
</protein>
<keyword evidence="1" id="KW-0472">Membrane</keyword>
<dbReference type="Proteomes" id="UP000267096">
    <property type="component" value="Unassembled WGS sequence"/>
</dbReference>
<reference evidence="3 4" key="2">
    <citation type="submission" date="2018-11" db="EMBL/GenBank/DDBJ databases">
        <authorList>
            <consortium name="Pathogen Informatics"/>
        </authorList>
    </citation>
    <scope>NUCLEOTIDE SEQUENCE [LARGE SCALE GENOMIC DNA]</scope>
</reference>
<dbReference type="InterPro" id="IPR018979">
    <property type="entry name" value="FERM_N"/>
</dbReference>
<organism evidence="5">
    <name type="scientific">Anisakis simplex</name>
    <name type="common">Herring worm</name>
    <dbReference type="NCBI Taxonomy" id="6269"/>
    <lineage>
        <taxon>Eukaryota</taxon>
        <taxon>Metazoa</taxon>
        <taxon>Ecdysozoa</taxon>
        <taxon>Nematoda</taxon>
        <taxon>Chromadorea</taxon>
        <taxon>Rhabditida</taxon>
        <taxon>Spirurina</taxon>
        <taxon>Ascaridomorpha</taxon>
        <taxon>Ascaridoidea</taxon>
        <taxon>Anisakidae</taxon>
        <taxon>Anisakis</taxon>
        <taxon>Anisakis simplex complex</taxon>
    </lineage>
</organism>
<dbReference type="Gene3D" id="3.10.20.90">
    <property type="entry name" value="Phosphatidylinositol 3-kinase Catalytic Subunit, Chain A, domain 1"/>
    <property type="match status" value="1"/>
</dbReference>
<dbReference type="OrthoDB" id="165498at2759"/>
<dbReference type="InterPro" id="IPR029071">
    <property type="entry name" value="Ubiquitin-like_domsf"/>
</dbReference>
<reference evidence="5" key="1">
    <citation type="submission" date="2017-02" db="UniProtKB">
        <authorList>
            <consortium name="WormBaseParasite"/>
        </authorList>
    </citation>
    <scope>IDENTIFICATION</scope>
</reference>
<dbReference type="PROSITE" id="PS50057">
    <property type="entry name" value="FERM_3"/>
    <property type="match status" value="1"/>
</dbReference>
<dbReference type="PANTHER" id="PTHR46900">
    <property type="entry name" value="TYROSINE-PROTEIN PHOSPHATASE NON-RECEPTOR TYPE 13"/>
    <property type="match status" value="1"/>
</dbReference>
<proteinExistence type="predicted"/>
<dbReference type="WBParaSite" id="ASIM_0002032101-mRNA-1">
    <property type="protein sequence ID" value="ASIM_0002032101-mRNA-1"/>
    <property type="gene ID" value="ASIM_0002032101"/>
</dbReference>
<keyword evidence="1" id="KW-0812">Transmembrane</keyword>
<dbReference type="InterPro" id="IPR052074">
    <property type="entry name" value="NonRcpt_TyrProt_Phosphatase"/>
</dbReference>
<feature type="transmembrane region" description="Helical" evidence="1">
    <location>
        <begin position="142"/>
        <end position="159"/>
    </location>
</feature>
<keyword evidence="1" id="KW-1133">Transmembrane helix</keyword>
<dbReference type="InterPro" id="IPR000299">
    <property type="entry name" value="FERM_domain"/>
</dbReference>
<dbReference type="Pfam" id="PF09379">
    <property type="entry name" value="FERM_N"/>
    <property type="match status" value="1"/>
</dbReference>
<evidence type="ECO:0000313" key="5">
    <source>
        <dbReference type="WBParaSite" id="ASIM_0002032101-mRNA-1"/>
    </source>
</evidence>
<keyword evidence="4" id="KW-1185">Reference proteome</keyword>
<dbReference type="PANTHER" id="PTHR46900:SF2">
    <property type="entry name" value="TYROSINE-PROTEIN PHOSPHATASE NON-RECEPTOR TYPE 13"/>
    <property type="match status" value="1"/>
</dbReference>
<accession>A0A0M3KH56</accession>
<gene>
    <name evidence="3" type="ORF">ASIM_LOCUS19703</name>
</gene>
<evidence type="ECO:0000259" key="2">
    <source>
        <dbReference type="PROSITE" id="PS50057"/>
    </source>
</evidence>
<sequence length="160" mass="18560">MLESSSNAQGESCGFSKTVALCHVLKARKADNFQKKMSLHRVEQTGVKVELLNGKNIEVSCRSDAIASEVADVVMRHINFNENSFFGLTTLRDGEHFFLEENQRLEKFAPSGWKNAYHHGVAIRRPYNLYLRFRYYPATTNFIKYVLVIFYYYCVVVRFI</sequence>
<dbReference type="AlphaFoldDB" id="A0A0M3KH56"/>
<name>A0A0M3KH56_ANISI</name>
<dbReference type="EMBL" id="UYRR01037772">
    <property type="protein sequence ID" value="VDK71471.1"/>
    <property type="molecule type" value="Genomic_DNA"/>
</dbReference>
<dbReference type="SUPFAM" id="SSF54236">
    <property type="entry name" value="Ubiquitin-like"/>
    <property type="match status" value="1"/>
</dbReference>
<evidence type="ECO:0000313" key="4">
    <source>
        <dbReference type="Proteomes" id="UP000267096"/>
    </source>
</evidence>
<evidence type="ECO:0000256" key="1">
    <source>
        <dbReference type="SAM" id="Phobius"/>
    </source>
</evidence>